<dbReference type="AlphaFoldDB" id="A0A068RC02"/>
<dbReference type="Gene3D" id="3.40.50.10220">
    <property type="entry name" value="DNA polymerase III, psi subunit"/>
    <property type="match status" value="1"/>
</dbReference>
<sequence length="145" mass="16231">MASKRDWLLQQLGITQWALRRPGVLQGAVAVSLSPEVRLLIVAQALPDPHDLLFCDVLRSLGLTPAQTYGLTPDQVAMLPEDTECNSWRLGVEEPLAVVGAQLYSPALAELSQDPRAKRALWQQIYHHEQYLYPDSSRSDYGLQH</sequence>
<dbReference type="InterPro" id="IPR036654">
    <property type="entry name" value="DNA_pol_III_psi_sf"/>
</dbReference>
<reference evidence="2" key="1">
    <citation type="submission" date="2013-06" db="EMBL/GenBank/DDBJ databases">
        <authorList>
            <person name="Mazano-Marin A."/>
        </authorList>
    </citation>
    <scope>NUCLEOTIDE SEQUENCE</scope>
    <source>
        <strain evidence="2">SCt-VLC</strain>
    </source>
</reference>
<dbReference type="GO" id="GO:0003887">
    <property type="term" value="F:DNA-directed DNA polymerase activity"/>
    <property type="evidence" value="ECO:0007669"/>
    <property type="project" value="UniProtKB-KW"/>
</dbReference>
<keyword evidence="1" id="KW-0239">DNA-directed DNA polymerase</keyword>
<reference evidence="2" key="2">
    <citation type="journal article" date="2014" name="Genome Biol. Evol.">
        <title>Settling down: the genome of Serratia symbiotica from the aphid Cinara tujafilina zooms in on the process of accommodation to a cooperative intracellular life.</title>
        <authorList>
            <person name="Manzano-Marin A."/>
            <person name="Latorre A."/>
        </authorList>
    </citation>
    <scope>NUCLEOTIDE SEQUENCE</scope>
    <source>
        <strain evidence="2">SCt-VLC</strain>
    </source>
</reference>
<comment type="function">
    <text evidence="1">Part of the beta sliding clamp loading complex, which hydrolyzes ATP to load the beta clamp onto primed DNA to form the DNA replication pre-initiation complex. DNA polymerase III is a complex, multichain enzyme responsible for most of the replicative synthesis in bacteria. This DNA polymerase also exhibits 3' to 5' exonuclease activity.</text>
</comment>
<keyword evidence="1 2" id="KW-0548">Nucleotidyltransferase</keyword>
<dbReference type="SUPFAM" id="SSF102220">
    <property type="entry name" value="DNA polymerase III psi subunit"/>
    <property type="match status" value="1"/>
</dbReference>
<evidence type="ECO:0000256" key="1">
    <source>
        <dbReference type="PIRNR" id="PIRNR029225"/>
    </source>
</evidence>
<dbReference type="GO" id="GO:0008408">
    <property type="term" value="F:3'-5' exonuclease activity"/>
    <property type="evidence" value="ECO:0007669"/>
    <property type="project" value="InterPro"/>
</dbReference>
<keyword evidence="1 2" id="KW-0808">Transferase</keyword>
<accession>A0A068RC02</accession>
<dbReference type="OrthoDB" id="5682636at2"/>
<protein>
    <recommendedName>
        <fullName evidence="1">DNA polymerase III subunit psi</fullName>
    </recommendedName>
</protein>
<dbReference type="RefSeq" id="WP_061770458.1">
    <property type="nucleotide sequence ID" value="NZ_FR904234.1"/>
</dbReference>
<name>A0A068RC02_9GAMM</name>
<proteinExistence type="predicted"/>
<keyword evidence="1" id="KW-0235">DNA replication</keyword>
<dbReference type="Pfam" id="PF03603">
    <property type="entry name" value="DNA_III_psi"/>
    <property type="match status" value="1"/>
</dbReference>
<dbReference type="PIRSF" id="PIRSF029225">
    <property type="entry name" value="DNA_pol_III_psi"/>
    <property type="match status" value="1"/>
</dbReference>
<organism evidence="2">
    <name type="scientific">Serratia symbiotica SCt-VLC</name>
    <dbReference type="NCBI Taxonomy" id="1347341"/>
    <lineage>
        <taxon>Bacteria</taxon>
        <taxon>Pseudomonadati</taxon>
        <taxon>Pseudomonadota</taxon>
        <taxon>Gammaproteobacteria</taxon>
        <taxon>Enterobacterales</taxon>
        <taxon>Yersiniaceae</taxon>
        <taxon>Serratia</taxon>
        <taxon>Serratia symbiotica</taxon>
    </lineage>
</organism>
<evidence type="ECO:0000313" key="2">
    <source>
        <dbReference type="EMBL" id="CDG48113.1"/>
    </source>
</evidence>
<gene>
    <name evidence="2" type="primary">holD</name>
    <name evidence="2" type="ORF">SCTVLC_1411</name>
</gene>
<dbReference type="NCBIfam" id="NF005337">
    <property type="entry name" value="PRK06856.1-3"/>
    <property type="match status" value="1"/>
</dbReference>
<dbReference type="InterPro" id="IPR004615">
    <property type="entry name" value="DNA_pol_III_psi"/>
</dbReference>
<dbReference type="GO" id="GO:0006260">
    <property type="term" value="P:DNA replication"/>
    <property type="evidence" value="ECO:0007669"/>
    <property type="project" value="UniProtKB-KW"/>
</dbReference>
<dbReference type="EMBL" id="FR904234">
    <property type="protein sequence ID" value="CDG48113.1"/>
    <property type="molecule type" value="Genomic_DNA"/>
</dbReference>